<dbReference type="NCBIfam" id="TIGR00254">
    <property type="entry name" value="GGDEF"/>
    <property type="match status" value="1"/>
</dbReference>
<gene>
    <name evidence="4" type="ORF">SAMN06265340_1073</name>
</gene>
<evidence type="ECO:0000259" key="3">
    <source>
        <dbReference type="PROSITE" id="PS50887"/>
    </source>
</evidence>
<dbReference type="Pfam" id="PF19583">
    <property type="entry name" value="ODP"/>
    <property type="match status" value="1"/>
</dbReference>
<dbReference type="CDD" id="cd01949">
    <property type="entry name" value="GGDEF"/>
    <property type="match status" value="1"/>
</dbReference>
<dbReference type="PANTHER" id="PTHR45138">
    <property type="entry name" value="REGULATORY COMPONENTS OF SENSORY TRANSDUCTION SYSTEM"/>
    <property type="match status" value="1"/>
</dbReference>
<dbReference type="InterPro" id="IPR029787">
    <property type="entry name" value="Nucleotide_cyclase"/>
</dbReference>
<dbReference type="FunFam" id="3.30.70.270:FF:000001">
    <property type="entry name" value="Diguanylate cyclase domain protein"/>
    <property type="match status" value="1"/>
</dbReference>
<comment type="catalytic activity">
    <reaction evidence="2">
        <text>2 GTP = 3',3'-c-di-GMP + 2 diphosphate</text>
        <dbReference type="Rhea" id="RHEA:24898"/>
        <dbReference type="ChEBI" id="CHEBI:33019"/>
        <dbReference type="ChEBI" id="CHEBI:37565"/>
        <dbReference type="ChEBI" id="CHEBI:58805"/>
        <dbReference type="EC" id="2.7.7.65"/>
    </reaction>
</comment>
<dbReference type="InterPro" id="IPR001279">
    <property type="entry name" value="Metallo-B-lactamas"/>
</dbReference>
<evidence type="ECO:0000313" key="5">
    <source>
        <dbReference type="Proteomes" id="UP000198405"/>
    </source>
</evidence>
<sequence>MKIDLSQPIEIADDIFWIGYVVPNDPFQCHVYLIRNGSESVLIDPGSMITFPVVLEKIFKLTTLDKIKYIIFHHQDPDIVGCFSTLETLFPKGERYIVTHWRAEVLLKHYRWKTPFYLVDKNDWQLKAGDRELEFIFTPYAHFPGAFCTFDKKTETLFSSDIFGAITDEFMLFAEDVEEYYAGVELFHKHYMPSKVVLNYVLEKIEKVNPEIIAPQHGSVIRKEMIPKIMERLKSLDCGLYLLDKEESDIFVLNRLDEILKSLFRSIISSSDFSVVMKNLFLSVKQEIPFLVKIKLEGLVDRERRFIVDVREDIIKERIVENVKRENEKGKCAFTEALETDKGKVGELIFYTDKLLSEDDKKFVSLLIKHVKYALAASFEKEIEKKLIEMENRKLLEKVSLDPLTQLFNRGYLYNFLHRAIKGFIKNGFPVSAAIIDIDYFKLVNDTHGHLVGDVVLKGLADMMRREFRSTDCIIRYGGEEFVVVMPFTDLKRACLKMENFRRKVENKILYKEKGLKITISVGVSQYKKGMTIKEFLEKIDSNLYKAKRSGRNRVICG</sequence>
<dbReference type="Gene3D" id="3.60.15.10">
    <property type="entry name" value="Ribonuclease Z/Hydroxyacylglutathione hydrolase-like"/>
    <property type="match status" value="1"/>
</dbReference>
<name>A0A238Z6N9_9BACT</name>
<feature type="domain" description="GGDEF" evidence="3">
    <location>
        <begin position="429"/>
        <end position="558"/>
    </location>
</feature>
<protein>
    <recommendedName>
        <fullName evidence="1">diguanylate cyclase</fullName>
        <ecNumber evidence="1">2.7.7.65</ecNumber>
    </recommendedName>
</protein>
<dbReference type="SMART" id="SM00267">
    <property type="entry name" value="GGDEF"/>
    <property type="match status" value="1"/>
</dbReference>
<dbReference type="SUPFAM" id="SSF56281">
    <property type="entry name" value="Metallo-hydrolase/oxidoreductase"/>
    <property type="match status" value="1"/>
</dbReference>
<dbReference type="EC" id="2.7.7.65" evidence="1"/>
<evidence type="ECO:0000313" key="4">
    <source>
        <dbReference type="EMBL" id="SNR79145.1"/>
    </source>
</evidence>
<keyword evidence="5" id="KW-1185">Reference proteome</keyword>
<evidence type="ECO:0000256" key="2">
    <source>
        <dbReference type="ARBA" id="ARBA00034247"/>
    </source>
</evidence>
<dbReference type="PANTHER" id="PTHR45138:SF9">
    <property type="entry name" value="DIGUANYLATE CYCLASE DGCM-RELATED"/>
    <property type="match status" value="1"/>
</dbReference>
<dbReference type="InterPro" id="IPR045761">
    <property type="entry name" value="ODP_dom"/>
</dbReference>
<dbReference type="Gene3D" id="3.30.70.270">
    <property type="match status" value="1"/>
</dbReference>
<accession>A0A238Z6N9</accession>
<dbReference type="SUPFAM" id="SSF55073">
    <property type="entry name" value="Nucleotide cyclase"/>
    <property type="match status" value="1"/>
</dbReference>
<dbReference type="Pfam" id="PF00990">
    <property type="entry name" value="GGDEF"/>
    <property type="match status" value="1"/>
</dbReference>
<dbReference type="PROSITE" id="PS50887">
    <property type="entry name" value="GGDEF"/>
    <property type="match status" value="1"/>
</dbReference>
<evidence type="ECO:0000256" key="1">
    <source>
        <dbReference type="ARBA" id="ARBA00012528"/>
    </source>
</evidence>
<dbReference type="Proteomes" id="UP000198405">
    <property type="component" value="Unassembled WGS sequence"/>
</dbReference>
<dbReference type="EMBL" id="FZOB01000007">
    <property type="protein sequence ID" value="SNR79145.1"/>
    <property type="molecule type" value="Genomic_DNA"/>
</dbReference>
<reference evidence="5" key="1">
    <citation type="submission" date="2017-06" db="EMBL/GenBank/DDBJ databases">
        <authorList>
            <person name="Varghese N."/>
            <person name="Submissions S."/>
        </authorList>
    </citation>
    <scope>NUCLEOTIDE SEQUENCE [LARGE SCALE GENOMIC DNA]</scope>
    <source>
        <strain evidence="5">DSM 15668</strain>
    </source>
</reference>
<dbReference type="RefSeq" id="WP_245807346.1">
    <property type="nucleotide sequence ID" value="NZ_FZOB01000007.1"/>
</dbReference>
<dbReference type="AlphaFoldDB" id="A0A238Z6N9"/>
<dbReference type="InterPro" id="IPR036866">
    <property type="entry name" value="RibonucZ/Hydroxyglut_hydro"/>
</dbReference>
<dbReference type="InterPro" id="IPR043128">
    <property type="entry name" value="Rev_trsase/Diguanyl_cyclase"/>
</dbReference>
<dbReference type="InterPro" id="IPR050469">
    <property type="entry name" value="Diguanylate_Cyclase"/>
</dbReference>
<dbReference type="GO" id="GO:0052621">
    <property type="term" value="F:diguanylate cyclase activity"/>
    <property type="evidence" value="ECO:0007669"/>
    <property type="project" value="UniProtKB-EC"/>
</dbReference>
<proteinExistence type="predicted"/>
<dbReference type="InterPro" id="IPR000160">
    <property type="entry name" value="GGDEF_dom"/>
</dbReference>
<dbReference type="CDD" id="cd07709">
    <property type="entry name" value="flavodiiron_proteins_MBL-fold"/>
    <property type="match status" value="1"/>
</dbReference>
<organism evidence="4 5">
    <name type="scientific">Desulfurobacterium atlanticum</name>
    <dbReference type="NCBI Taxonomy" id="240169"/>
    <lineage>
        <taxon>Bacteria</taxon>
        <taxon>Pseudomonadati</taxon>
        <taxon>Aquificota</taxon>
        <taxon>Aquificia</taxon>
        <taxon>Desulfurobacteriales</taxon>
        <taxon>Desulfurobacteriaceae</taxon>
        <taxon>Desulfurobacterium</taxon>
    </lineage>
</organism>
<dbReference type="SMART" id="SM00849">
    <property type="entry name" value="Lactamase_B"/>
    <property type="match status" value="1"/>
</dbReference>